<feature type="compositionally biased region" description="Polar residues" evidence="1">
    <location>
        <begin position="94"/>
        <end position="105"/>
    </location>
</feature>
<dbReference type="InterPro" id="IPR011047">
    <property type="entry name" value="Quinoprotein_ADH-like_sf"/>
</dbReference>
<sequence>MESMNHPPYGYPPPVPGDPFGGGQYPSGGPGPFQFAGQPPLTFPMGGPPAIGQAPPQQPPPRKSKKWLVFAVVAVVVVAAAGVGTVLWRLNSGNSEGPATSTASGLQAGPLPDAPAPLGALRPPRDIQMASLQQPTVNPKWSYRTDRWPQLLGGDGHTVVVGLEDQGLMALDAANGAPRWPESVSPANVDLKKFVQGDCAVDRASTTIACALSTGNGLEEVLIFFDTETGAEKHHEIAAGKLGADLYSAGDGFVVTTSGELAGYRPDGSEIWRVDNRTNAGVDVYGDQAVIIIAVTGGPGRVVDANSGRTIVEAPAVDSGMAFASGFALSNPSAIDFYDFTGAKTASIPADGFRLIDNDMHFTASSGTYYPVAFNPSRGGLRAYDPANGAILWSVGMVTPSQTAKVVGFGSDKTCFLGLLDDRDKRSVQLSTHDCGTFNNNAYLSISTDYPEQITWAQGYDGQRVLVDSGMSVHGVTCLDVTSAQEVWQKQNNDMNGAKWLGHGLFSASTGGIQGIHRWA</sequence>
<name>A0A4Z0HSP7_MYCPR</name>
<gene>
    <name evidence="3" type="ORF">EJD98_27555</name>
</gene>
<dbReference type="PANTHER" id="PTHR34512:SF30">
    <property type="entry name" value="OUTER MEMBRANE PROTEIN ASSEMBLY FACTOR BAMB"/>
    <property type="match status" value="1"/>
</dbReference>
<feature type="region of interest" description="Disordered" evidence="1">
    <location>
        <begin position="94"/>
        <end position="116"/>
    </location>
</feature>
<feature type="compositionally biased region" description="Gly residues" evidence="1">
    <location>
        <begin position="19"/>
        <end position="31"/>
    </location>
</feature>
<evidence type="ECO:0000313" key="4">
    <source>
        <dbReference type="Proteomes" id="UP000297792"/>
    </source>
</evidence>
<evidence type="ECO:0008006" key="5">
    <source>
        <dbReference type="Google" id="ProtNLM"/>
    </source>
</evidence>
<feature type="compositionally biased region" description="Low complexity" evidence="1">
    <location>
        <begin position="32"/>
        <end position="55"/>
    </location>
</feature>
<evidence type="ECO:0000256" key="2">
    <source>
        <dbReference type="SAM" id="Phobius"/>
    </source>
</evidence>
<dbReference type="Gene3D" id="2.130.10.10">
    <property type="entry name" value="YVTN repeat-like/Quinoprotein amine dehydrogenase"/>
    <property type="match status" value="1"/>
</dbReference>
<dbReference type="AlphaFoldDB" id="A0A4Z0HSP7"/>
<feature type="region of interest" description="Disordered" evidence="1">
    <location>
        <begin position="1"/>
        <end position="63"/>
    </location>
</feature>
<protein>
    <recommendedName>
        <fullName evidence="5">Pyrrolo-quinoline quinone</fullName>
    </recommendedName>
</protein>
<feature type="transmembrane region" description="Helical" evidence="2">
    <location>
        <begin position="67"/>
        <end position="88"/>
    </location>
</feature>
<dbReference type="EMBL" id="RWKA01000021">
    <property type="protein sequence ID" value="TGB37246.1"/>
    <property type="molecule type" value="Genomic_DNA"/>
</dbReference>
<accession>A0A4Z0HSP7</accession>
<dbReference type="PANTHER" id="PTHR34512">
    <property type="entry name" value="CELL SURFACE PROTEIN"/>
    <property type="match status" value="1"/>
</dbReference>
<proteinExistence type="predicted"/>
<keyword evidence="2" id="KW-0472">Membrane</keyword>
<comment type="caution">
    <text evidence="3">The sequence shown here is derived from an EMBL/GenBank/DDBJ whole genome shotgun (WGS) entry which is preliminary data.</text>
</comment>
<keyword evidence="2" id="KW-0812">Transmembrane</keyword>
<reference evidence="3 4" key="1">
    <citation type="submission" date="2018-12" db="EMBL/GenBank/DDBJ databases">
        <title>Draft genome sequences of Mycolicibacterium peregrinum isolated from a pig with lymphadenitis and from soil on the same Japanese pig farm.</title>
        <authorList>
            <person name="Komatsu T."/>
            <person name="Ohya K."/>
            <person name="Sawai K."/>
            <person name="Odoi J.O."/>
            <person name="Otsu K."/>
            <person name="Ota A."/>
            <person name="Ito T."/>
            <person name="Kawai M."/>
            <person name="Maruyama F."/>
        </authorList>
    </citation>
    <scope>NUCLEOTIDE SEQUENCE [LARGE SCALE GENOMIC DNA]</scope>
    <source>
        <strain evidence="3 4">138</strain>
    </source>
</reference>
<evidence type="ECO:0000256" key="1">
    <source>
        <dbReference type="SAM" id="MobiDB-lite"/>
    </source>
</evidence>
<keyword evidence="2" id="KW-1133">Transmembrane helix</keyword>
<evidence type="ECO:0000313" key="3">
    <source>
        <dbReference type="EMBL" id="TGB37246.1"/>
    </source>
</evidence>
<dbReference type="InterPro" id="IPR015943">
    <property type="entry name" value="WD40/YVTN_repeat-like_dom_sf"/>
</dbReference>
<organism evidence="3 4">
    <name type="scientific">Mycolicibacterium peregrinum</name>
    <name type="common">Mycobacterium peregrinum</name>
    <dbReference type="NCBI Taxonomy" id="43304"/>
    <lineage>
        <taxon>Bacteria</taxon>
        <taxon>Bacillati</taxon>
        <taxon>Actinomycetota</taxon>
        <taxon>Actinomycetes</taxon>
        <taxon>Mycobacteriales</taxon>
        <taxon>Mycobacteriaceae</taxon>
        <taxon>Mycolicibacterium</taxon>
    </lineage>
</organism>
<keyword evidence="4" id="KW-1185">Reference proteome</keyword>
<dbReference type="SUPFAM" id="SSF50998">
    <property type="entry name" value="Quinoprotein alcohol dehydrogenase-like"/>
    <property type="match status" value="1"/>
</dbReference>
<dbReference type="Proteomes" id="UP000297792">
    <property type="component" value="Unassembled WGS sequence"/>
</dbReference>